<dbReference type="PROSITE" id="PS51698">
    <property type="entry name" value="U_BOX"/>
    <property type="match status" value="1"/>
</dbReference>
<comment type="catalytic activity">
    <reaction evidence="4">
        <text>S-ubiquitinyl-[E2 ubiquitin-conjugating enzyme]-L-cysteine + [acceptor protein]-L-lysine = [E2 ubiquitin-conjugating enzyme]-L-cysteine + N(6)-ubiquitinyl-[acceptor protein]-L-lysine.</text>
        <dbReference type="EC" id="2.3.2.27"/>
    </reaction>
</comment>
<dbReference type="InterPro" id="IPR013083">
    <property type="entry name" value="Znf_RING/FYVE/PHD"/>
</dbReference>
<dbReference type="GO" id="GO:0061630">
    <property type="term" value="F:ubiquitin protein ligase activity"/>
    <property type="evidence" value="ECO:0007669"/>
    <property type="project" value="UniProtKB-UniRule"/>
</dbReference>
<organism evidence="7">
    <name type="scientific">Ananas comosus var. bracteatus</name>
    <name type="common">red pineapple</name>
    <dbReference type="NCBI Taxonomy" id="296719"/>
    <lineage>
        <taxon>Eukaryota</taxon>
        <taxon>Viridiplantae</taxon>
        <taxon>Streptophyta</taxon>
        <taxon>Embryophyta</taxon>
        <taxon>Tracheophyta</taxon>
        <taxon>Spermatophyta</taxon>
        <taxon>Magnoliopsida</taxon>
        <taxon>Liliopsida</taxon>
        <taxon>Poales</taxon>
        <taxon>Bromeliaceae</taxon>
        <taxon>Bromelioideae</taxon>
        <taxon>Ananas</taxon>
    </lineage>
</organism>
<protein>
    <recommendedName>
        <fullName evidence="4 6">U-box domain-containing protein</fullName>
        <ecNumber evidence="4">2.3.2.27</ecNumber>
    </recommendedName>
    <alternativeName>
        <fullName evidence="4">RING-type E3 ubiquitin transferase PUB</fullName>
    </alternativeName>
</protein>
<dbReference type="EMBL" id="LR862139">
    <property type="protein sequence ID" value="CAD1818548.1"/>
    <property type="molecule type" value="Genomic_DNA"/>
</dbReference>
<evidence type="ECO:0000256" key="3">
    <source>
        <dbReference type="ARBA" id="ARBA00022786"/>
    </source>
</evidence>
<dbReference type="AlphaFoldDB" id="A0A6V7NJ72"/>
<dbReference type="UniPathway" id="UPA00143"/>
<comment type="pathway">
    <text evidence="1 4">Protein modification; protein ubiquitination.</text>
</comment>
<dbReference type="SUPFAM" id="SSF57850">
    <property type="entry name" value="RING/U-box"/>
    <property type="match status" value="1"/>
</dbReference>
<dbReference type="PANTHER" id="PTHR22849:SF23">
    <property type="entry name" value="U-BOX DOMAIN-CONTAINING PROTEIN"/>
    <property type="match status" value="1"/>
</dbReference>
<evidence type="ECO:0000256" key="1">
    <source>
        <dbReference type="ARBA" id="ARBA00004906"/>
    </source>
</evidence>
<dbReference type="InterPro" id="IPR003613">
    <property type="entry name" value="Ubox_domain"/>
</dbReference>
<dbReference type="Pfam" id="PF25598">
    <property type="entry name" value="ARM_PUB"/>
    <property type="match status" value="1"/>
</dbReference>
<dbReference type="GO" id="GO:0016567">
    <property type="term" value="P:protein ubiquitination"/>
    <property type="evidence" value="ECO:0007669"/>
    <property type="project" value="UniProtKB-UniRule"/>
</dbReference>
<dbReference type="InterPro" id="IPR058678">
    <property type="entry name" value="ARM_PUB"/>
</dbReference>
<dbReference type="InterPro" id="IPR045185">
    <property type="entry name" value="PUB22/23/24-like"/>
</dbReference>
<dbReference type="SMART" id="SM00504">
    <property type="entry name" value="Ubox"/>
    <property type="match status" value="1"/>
</dbReference>
<name>A0A6V7NJ72_ANACO</name>
<dbReference type="CDD" id="cd16664">
    <property type="entry name" value="RING-Ubox_PUB"/>
    <property type="match status" value="1"/>
</dbReference>
<accession>A0A6V7NJ72</accession>
<evidence type="ECO:0000256" key="2">
    <source>
        <dbReference type="ARBA" id="ARBA00022679"/>
    </source>
</evidence>
<keyword evidence="2 4" id="KW-0808">Transferase</keyword>
<dbReference type="Gene3D" id="3.30.40.10">
    <property type="entry name" value="Zinc/RING finger domain, C3HC4 (zinc finger)"/>
    <property type="match status" value="1"/>
</dbReference>
<dbReference type="InterPro" id="IPR045210">
    <property type="entry name" value="RING-Ubox_PUB"/>
</dbReference>
<reference evidence="7" key="1">
    <citation type="submission" date="2020-07" db="EMBL/GenBank/DDBJ databases">
        <authorList>
            <person name="Lin J."/>
        </authorList>
    </citation>
    <scope>NUCLEOTIDE SEQUENCE</scope>
</reference>
<proteinExistence type="predicted"/>
<evidence type="ECO:0000313" key="7">
    <source>
        <dbReference type="EMBL" id="CAD1818548.1"/>
    </source>
</evidence>
<evidence type="ECO:0000256" key="5">
    <source>
        <dbReference type="SAM" id="MobiDB-lite"/>
    </source>
</evidence>
<gene>
    <name evidence="7" type="ORF">CB5_LOCUS1759</name>
</gene>
<dbReference type="EC" id="2.3.2.27" evidence="4"/>
<sequence>MEEEEAPLLFRCPISMDLMADPVTIATGVSYERKSIQKWLLTYKKSTCPATMQHLDTLDLTPNHTLKRLISTWLDKQSANPNTTDQRSTGDLISRLTDIESSPFKVNSLRSLKSMLETSEEMQNRLLRSGGIEVLARIMSQATAAADITDFSAFRACEEAAGVVSVLPLYDEASSSAAEILLRPKCVKPMTASSNEGVRRRELLQWTFSSRWRGSTANGSMRSAMIRTLSAPFHRRGIEGRPIEGRRRRGGARPDRAPPRCRPPHVRKDTAAPEAAVRVPGGAVGVRGARDGVAAVAKKILRVSDGGTKVGVKILWLVCSFFPTEKVLDEMMASGAVKKLLALLHVDGRPSTKEKAIKIIRMHGMTWRQYPCFPGELRDYLRLMHETC</sequence>
<feature type="region of interest" description="Disordered" evidence="5">
    <location>
        <begin position="239"/>
        <end position="271"/>
    </location>
</feature>
<comment type="function">
    <text evidence="4">Functions as an E3 ubiquitin ligase.</text>
</comment>
<feature type="domain" description="U-box" evidence="6">
    <location>
        <begin position="5"/>
        <end position="80"/>
    </location>
</feature>
<evidence type="ECO:0000259" key="6">
    <source>
        <dbReference type="PROSITE" id="PS51698"/>
    </source>
</evidence>
<keyword evidence="3 4" id="KW-0833">Ubl conjugation pathway</keyword>
<evidence type="ECO:0000256" key="4">
    <source>
        <dbReference type="RuleBase" id="RU369093"/>
    </source>
</evidence>
<dbReference type="PANTHER" id="PTHR22849">
    <property type="entry name" value="WDSAM1 PROTEIN"/>
    <property type="match status" value="1"/>
</dbReference>
<dbReference type="Pfam" id="PF04564">
    <property type="entry name" value="U-box"/>
    <property type="match status" value="1"/>
</dbReference>